<dbReference type="HOGENOM" id="CLU_064451_0_1_5"/>
<keyword evidence="2" id="KW-1185">Reference proteome</keyword>
<dbReference type="AlphaFoldDB" id="I4Z1K6"/>
<organism evidence="1 2">
    <name type="scientific">Microvirga lotononidis</name>
    <dbReference type="NCBI Taxonomy" id="864069"/>
    <lineage>
        <taxon>Bacteria</taxon>
        <taxon>Pseudomonadati</taxon>
        <taxon>Pseudomonadota</taxon>
        <taxon>Alphaproteobacteria</taxon>
        <taxon>Hyphomicrobiales</taxon>
        <taxon>Methylobacteriaceae</taxon>
        <taxon>Microvirga</taxon>
    </lineage>
</organism>
<sequence length="266" mass="29039" precursor="true">MIGIMRGLVVPLALILAVSGAWGAEGKPGVDLALVLAVDISQSMETDEQDLQRQGYVEALRSPEVQQAIRQGLLGRIAVTYVEWSGTEEQQVLVPWTVIEQPEDALGFAEHLIQSPIHRAGYTSISGVIDFSLGLLRESGVDPARRVIDISGDGPNNQGRPVTEARDEAVSLGTTINGLPIMLEQPRGPWDIPDLDLYYRDCVIGGAGAFMIPIRERRQFLEAIRTKIVREVSDLRIPETFVQRAQITTSADCPAGVPRPRRPAGE</sequence>
<name>I4Z1K6_9HYPH</name>
<dbReference type="eggNOG" id="COG2304">
    <property type="taxonomic scope" value="Bacteria"/>
</dbReference>
<dbReference type="PATRIC" id="fig|864069.3.peg.1577"/>
<protein>
    <recommendedName>
        <fullName evidence="3">VWFA domain-containing protein</fullName>
    </recommendedName>
</protein>
<dbReference type="OrthoDB" id="9792179at2"/>
<proteinExistence type="predicted"/>
<reference evidence="1 2" key="1">
    <citation type="submission" date="2012-02" db="EMBL/GenBank/DDBJ databases">
        <title>Improved High-Quality Draft sequence of Microvirga sp. WSM3557.</title>
        <authorList>
            <consortium name="US DOE Joint Genome Institute"/>
            <person name="Lucas S."/>
            <person name="Han J."/>
            <person name="Lapidus A."/>
            <person name="Cheng J.-F."/>
            <person name="Goodwin L."/>
            <person name="Pitluck S."/>
            <person name="Peters L."/>
            <person name="Zhang X."/>
            <person name="Detter J.C."/>
            <person name="Han C."/>
            <person name="Tapia R."/>
            <person name="Land M."/>
            <person name="Hauser L."/>
            <person name="Kyrpides N."/>
            <person name="Ivanova N."/>
            <person name="Pagani I."/>
            <person name="Brau L."/>
            <person name="Yates R."/>
            <person name="O'Hara G."/>
            <person name="Rui T."/>
            <person name="Howieson J."/>
            <person name="Reeve W."/>
            <person name="Woyke T."/>
        </authorList>
    </citation>
    <scope>NUCLEOTIDE SEQUENCE [LARGE SCALE GENOMIC DNA]</scope>
    <source>
        <strain evidence="1 2">WSM3557</strain>
    </source>
</reference>
<dbReference type="InterPro" id="IPR010607">
    <property type="entry name" value="DUF1194"/>
</dbReference>
<dbReference type="Gene3D" id="3.40.50.410">
    <property type="entry name" value="von Willebrand factor, type A domain"/>
    <property type="match status" value="1"/>
</dbReference>
<dbReference type="Proteomes" id="UP000003947">
    <property type="component" value="Unassembled WGS sequence"/>
</dbReference>
<accession>I4Z1K6</accession>
<evidence type="ECO:0008006" key="3">
    <source>
        <dbReference type="Google" id="ProtNLM"/>
    </source>
</evidence>
<dbReference type="Pfam" id="PF06707">
    <property type="entry name" value="DUF1194"/>
    <property type="match status" value="1"/>
</dbReference>
<dbReference type="SUPFAM" id="SSF53300">
    <property type="entry name" value="vWA-like"/>
    <property type="match status" value="1"/>
</dbReference>
<dbReference type="RefSeq" id="WP_009490351.1">
    <property type="nucleotide sequence ID" value="NZ_CP141050.1"/>
</dbReference>
<dbReference type="InterPro" id="IPR036465">
    <property type="entry name" value="vWFA_dom_sf"/>
</dbReference>
<gene>
    <name evidence="1" type="ORF">MicloDRAFT_00014190</name>
</gene>
<dbReference type="EMBL" id="JH660640">
    <property type="protein sequence ID" value="EIM30098.1"/>
    <property type="molecule type" value="Genomic_DNA"/>
</dbReference>
<evidence type="ECO:0000313" key="1">
    <source>
        <dbReference type="EMBL" id="EIM30098.1"/>
    </source>
</evidence>
<evidence type="ECO:0000313" key="2">
    <source>
        <dbReference type="Proteomes" id="UP000003947"/>
    </source>
</evidence>
<dbReference type="STRING" id="864069.MicloDRAFT_00014190"/>